<dbReference type="KEGG" id="dwd:DSCW_30090"/>
<dbReference type="Gene3D" id="3.40.50.10610">
    <property type="entry name" value="ABC-type transport auxiliary lipoprotein component"/>
    <property type="match status" value="1"/>
</dbReference>
<evidence type="ECO:0000313" key="2">
    <source>
        <dbReference type="Proteomes" id="UP000427769"/>
    </source>
</evidence>
<organism evidence="1 2">
    <name type="scientific">Desulfosarcina widdelii</name>
    <dbReference type="NCBI Taxonomy" id="947919"/>
    <lineage>
        <taxon>Bacteria</taxon>
        <taxon>Pseudomonadati</taxon>
        <taxon>Thermodesulfobacteriota</taxon>
        <taxon>Desulfobacteria</taxon>
        <taxon>Desulfobacterales</taxon>
        <taxon>Desulfosarcinaceae</taxon>
        <taxon>Desulfosarcina</taxon>
    </lineage>
</organism>
<reference evidence="1 2" key="1">
    <citation type="submission" date="2019-11" db="EMBL/GenBank/DDBJ databases">
        <title>Comparative genomics of hydrocarbon-degrading Desulfosarcina strains.</title>
        <authorList>
            <person name="Watanabe M."/>
            <person name="Kojima H."/>
            <person name="Fukui M."/>
        </authorList>
    </citation>
    <scope>NUCLEOTIDE SEQUENCE [LARGE SCALE GENOMIC DNA]</scope>
    <source>
        <strain evidence="1 2">PP31</strain>
    </source>
</reference>
<dbReference type="Proteomes" id="UP000427769">
    <property type="component" value="Chromosome"/>
</dbReference>
<gene>
    <name evidence="1" type="ORF">DSCW_30090</name>
</gene>
<dbReference type="EMBL" id="AP021875">
    <property type="protein sequence ID" value="BBO75592.1"/>
    <property type="molecule type" value="Genomic_DNA"/>
</dbReference>
<sequence length="183" mass="20290">MPFLQGQLESADQTIAKPLSKTLSELEVDYRGLPEGSDRIIYRVAGKELKLRFQDNMIPADLAVEAYAKIEKDPTLDTPRKRAVGFGKMLQADIVVVGTVWRFREKGALEDVPDSPASVGFALYLVDVETGLRLWRGTFDGTQKALTEDVLGGIKQLGMGLHWLTAEELARYGVKSLLRKLPS</sequence>
<accession>A0A5K7Z0U0</accession>
<protein>
    <recommendedName>
        <fullName evidence="3">Lipoprotein</fullName>
    </recommendedName>
</protein>
<name>A0A5K7Z0U0_9BACT</name>
<evidence type="ECO:0008006" key="3">
    <source>
        <dbReference type="Google" id="ProtNLM"/>
    </source>
</evidence>
<keyword evidence="2" id="KW-1185">Reference proteome</keyword>
<dbReference type="AlphaFoldDB" id="A0A5K7Z0U0"/>
<evidence type="ECO:0000313" key="1">
    <source>
        <dbReference type="EMBL" id="BBO75592.1"/>
    </source>
</evidence>
<proteinExistence type="predicted"/>